<dbReference type="Pfam" id="PF02683">
    <property type="entry name" value="DsbD_TM"/>
    <property type="match status" value="1"/>
</dbReference>
<evidence type="ECO:0000256" key="7">
    <source>
        <dbReference type="ARBA" id="ARBA00022729"/>
    </source>
</evidence>
<dbReference type="PANTHER" id="PTHR32234">
    <property type="entry name" value="THIOL:DISULFIDE INTERCHANGE PROTEIN DSBD"/>
    <property type="match status" value="1"/>
</dbReference>
<keyword evidence="21" id="KW-1185">Reference proteome</keyword>
<feature type="transmembrane region" description="Helical" evidence="18">
    <location>
        <begin position="281"/>
        <end position="307"/>
    </location>
</feature>
<dbReference type="RefSeq" id="WP_110076998.1">
    <property type="nucleotide sequence ID" value="NZ_QGTT01000028.1"/>
</dbReference>
<evidence type="ECO:0000256" key="18">
    <source>
        <dbReference type="HAMAP-Rule" id="MF_00399"/>
    </source>
</evidence>
<evidence type="ECO:0000256" key="4">
    <source>
        <dbReference type="ARBA" id="ARBA00022475"/>
    </source>
</evidence>
<dbReference type="PROSITE" id="PS00194">
    <property type="entry name" value="THIOREDOXIN_1"/>
    <property type="match status" value="1"/>
</dbReference>
<dbReference type="InterPro" id="IPR013766">
    <property type="entry name" value="Thioredoxin_domain"/>
</dbReference>
<dbReference type="HAMAP" id="MF_00399">
    <property type="entry name" value="DbsD"/>
    <property type="match status" value="1"/>
</dbReference>
<feature type="disulfide bond" description="Redox-active" evidence="18">
    <location>
        <begin position="513"/>
        <end position="516"/>
    </location>
</feature>
<comment type="similarity">
    <text evidence="2 18">Belongs to the thioredoxin family. DsbD subfamily.</text>
</comment>
<dbReference type="SUPFAM" id="SSF74863">
    <property type="entry name" value="Thiol:disulfide interchange protein DsbD, N-terminal domain (DsbD-alpha)"/>
    <property type="match status" value="1"/>
</dbReference>
<evidence type="ECO:0000256" key="12">
    <source>
        <dbReference type="ARBA" id="ARBA00023027"/>
    </source>
</evidence>
<feature type="disulfide bond" description="Redox-active" evidence="18">
    <location>
        <begin position="135"/>
        <end position="141"/>
    </location>
</feature>
<comment type="caution">
    <text evidence="20">The sequence shown here is derived from an EMBL/GenBank/DDBJ whole genome shotgun (WGS) entry which is preliminary data.</text>
</comment>
<comment type="caution">
    <text evidence="18">Lacks conserved residue(s) required for the propagation of feature annotation.</text>
</comment>
<keyword evidence="15 18" id="KW-0676">Redox-active center</keyword>
<dbReference type="AlphaFoldDB" id="A0A317PW16"/>
<dbReference type="EMBL" id="QGTT01000028">
    <property type="protein sequence ID" value="PWW06878.1"/>
    <property type="molecule type" value="Genomic_DNA"/>
</dbReference>
<evidence type="ECO:0000259" key="19">
    <source>
        <dbReference type="PROSITE" id="PS51352"/>
    </source>
</evidence>
<keyword evidence="5 18" id="KW-0997">Cell inner membrane</keyword>
<evidence type="ECO:0000256" key="17">
    <source>
        <dbReference type="ARBA" id="ARBA00047804"/>
    </source>
</evidence>
<evidence type="ECO:0000256" key="14">
    <source>
        <dbReference type="ARBA" id="ARBA00023157"/>
    </source>
</evidence>
<protein>
    <recommendedName>
        <fullName evidence="18">Thiol:disulfide interchange protein DsbD</fullName>
        <ecNumber evidence="18">1.8.1.8</ecNumber>
    </recommendedName>
    <alternativeName>
        <fullName evidence="18">Protein-disulfide reductase</fullName>
        <shortName evidence="18">Disulfide reductase</shortName>
    </alternativeName>
</protein>
<evidence type="ECO:0000256" key="13">
    <source>
        <dbReference type="ARBA" id="ARBA00023136"/>
    </source>
</evidence>
<name>A0A317PW16_9GAMM</name>
<evidence type="ECO:0000313" key="20">
    <source>
        <dbReference type="EMBL" id="PWW06878.1"/>
    </source>
</evidence>
<dbReference type="OrthoDB" id="9811036at2"/>
<comment type="function">
    <text evidence="18">Required to facilitate the formation of correct disulfide bonds in some periplasmic proteins and for the assembly of the periplasmic c-type cytochromes. Acts by transferring electrons from cytoplasmic thioredoxin to the periplasm. This transfer involves a cascade of disulfide bond formation and reduction steps.</text>
</comment>
<keyword evidence="11 18" id="KW-0560">Oxidoreductase</keyword>
<keyword evidence="7 18" id="KW-0732">Signal</keyword>
<keyword evidence="10 18" id="KW-1133">Transmembrane helix</keyword>
<dbReference type="GO" id="GO:0045454">
    <property type="term" value="P:cell redox homeostasis"/>
    <property type="evidence" value="ECO:0007669"/>
    <property type="project" value="TreeGrafter"/>
</dbReference>
<dbReference type="GO" id="GO:0005886">
    <property type="term" value="C:plasma membrane"/>
    <property type="evidence" value="ECO:0007669"/>
    <property type="project" value="UniProtKB-SubCell"/>
</dbReference>
<dbReference type="Pfam" id="PF11412">
    <property type="entry name" value="DsbD_N"/>
    <property type="match status" value="1"/>
</dbReference>
<feature type="domain" description="Thioredoxin" evidence="19">
    <location>
        <begin position="472"/>
        <end position="597"/>
    </location>
</feature>
<feature type="transmembrane region" description="Helical" evidence="18">
    <location>
        <begin position="187"/>
        <end position="211"/>
    </location>
</feature>
<dbReference type="GO" id="GO:0017004">
    <property type="term" value="P:cytochrome complex assembly"/>
    <property type="evidence" value="ECO:0007669"/>
    <property type="project" value="UniProtKB-UniRule"/>
</dbReference>
<feature type="transmembrane region" description="Helical" evidence="18">
    <location>
        <begin position="426"/>
        <end position="445"/>
    </location>
</feature>
<evidence type="ECO:0000256" key="2">
    <source>
        <dbReference type="ARBA" id="ARBA00007241"/>
    </source>
</evidence>
<comment type="catalytic activity">
    <reaction evidence="17 18">
        <text>[protein]-dithiol + NADP(+) = [protein]-disulfide + NADPH + H(+)</text>
        <dbReference type="Rhea" id="RHEA:18753"/>
        <dbReference type="Rhea" id="RHEA-COMP:10593"/>
        <dbReference type="Rhea" id="RHEA-COMP:10594"/>
        <dbReference type="ChEBI" id="CHEBI:15378"/>
        <dbReference type="ChEBI" id="CHEBI:29950"/>
        <dbReference type="ChEBI" id="CHEBI:50058"/>
        <dbReference type="ChEBI" id="CHEBI:57783"/>
        <dbReference type="ChEBI" id="CHEBI:58349"/>
        <dbReference type="EC" id="1.8.1.8"/>
    </reaction>
</comment>
<organism evidence="20 21">
    <name type="scientific">Pseudidiomarina maritima</name>
    <dbReference type="NCBI Taxonomy" id="519453"/>
    <lineage>
        <taxon>Bacteria</taxon>
        <taxon>Pseudomonadati</taxon>
        <taxon>Pseudomonadota</taxon>
        <taxon>Gammaproteobacteria</taxon>
        <taxon>Alteromonadales</taxon>
        <taxon>Idiomarinaceae</taxon>
        <taxon>Pseudidiomarina</taxon>
    </lineage>
</organism>
<keyword evidence="4 18" id="KW-1003">Cell membrane</keyword>
<gene>
    <name evidence="18" type="primary">dsbD</name>
    <name evidence="20" type="ORF">DET45_12811</name>
</gene>
<dbReference type="InterPro" id="IPR036929">
    <property type="entry name" value="DsbDN_sf"/>
</dbReference>
<evidence type="ECO:0000256" key="15">
    <source>
        <dbReference type="ARBA" id="ARBA00023284"/>
    </source>
</evidence>
<keyword evidence="6 18" id="KW-0812">Transmembrane</keyword>
<dbReference type="Pfam" id="PF13899">
    <property type="entry name" value="Thioredoxin_7"/>
    <property type="match status" value="1"/>
</dbReference>
<feature type="transmembrane region" description="Helical" evidence="18">
    <location>
        <begin position="402"/>
        <end position="420"/>
    </location>
</feature>
<dbReference type="EC" id="1.8.1.8" evidence="18"/>
<keyword evidence="9 18" id="KW-0249">Electron transport</keyword>
<dbReference type="CDD" id="cd02953">
    <property type="entry name" value="DsbDgamma"/>
    <property type="match status" value="1"/>
</dbReference>
<evidence type="ECO:0000256" key="5">
    <source>
        <dbReference type="ARBA" id="ARBA00022519"/>
    </source>
</evidence>
<comment type="subcellular location">
    <subcellularLocation>
        <location evidence="1 18">Cell inner membrane</location>
        <topology evidence="1 18">Multi-pass membrane protein</topology>
    </subcellularLocation>
</comment>
<evidence type="ECO:0000256" key="16">
    <source>
        <dbReference type="ARBA" id="ARBA00047388"/>
    </source>
</evidence>
<evidence type="ECO:0000313" key="21">
    <source>
        <dbReference type="Proteomes" id="UP000246964"/>
    </source>
</evidence>
<evidence type="ECO:0000256" key="9">
    <source>
        <dbReference type="ARBA" id="ARBA00022982"/>
    </source>
</evidence>
<accession>A0A317PW16</accession>
<proteinExistence type="inferred from homology"/>
<keyword evidence="14 18" id="KW-1015">Disulfide bond</keyword>
<dbReference type="SUPFAM" id="SSF52833">
    <property type="entry name" value="Thioredoxin-like"/>
    <property type="match status" value="1"/>
</dbReference>
<sequence precursor="true">MTVKQYPLVILSTLLALVWMLTAGAQAQQFQLQSSDPFQQPEFLPVDEAFAFNFKQDGDQLTLQWTIAPSYYLYQHRFVVKGDVALQAQPQLPEGEPHVDEFFGETVVYRDYVEITYELQQAAPQQTFVISYQGCADAGLCYPPTDKTIALNAVQATGTAVSFEQITENSKQSESASIFDAIHEQPLWLSLGLFLVLGIGLAFTPCVLPMYPIISAIIMGSSGSAASATGSTTAARKPLTTLRAFTLSFAYVQGMAVTYSALGIVVALAGLRYQAMLQHPVLLVVLALVFVLLALSMMGVYTITLPSKWQNYLNSISQGQRGGAHSSVFIMGALSGLIASPCTTAPLSGVLLFIAQSGDIVNGGAILYALSIGMGLPLLVFGVTGGKLLPKAGAWMNTVKRLFGVILLAVALVLVERLLPFHVADWLWVLFICASAIHLIVSGWAEMARKPAMVFSSVWLILASGLLYAWWPQPSSAHLPFKQVTSVAAIEAELAAAAANQQWVMLDLYADWCVSCKEFERYTFANEQVQQALSDVRLLQADVTANTAENNAILQHYQVLGLPTILFFYAGEEVQGARVTGFLPADEFTEHVKSTTEN</sequence>
<dbReference type="Proteomes" id="UP000246964">
    <property type="component" value="Unassembled WGS sequence"/>
</dbReference>
<feature type="chain" id="PRO_5016472676" description="Thiol:disulfide interchange protein DsbD" evidence="18">
    <location>
        <begin position="28"/>
        <end position="598"/>
    </location>
</feature>
<dbReference type="InterPro" id="IPR036249">
    <property type="entry name" value="Thioredoxin-like_sf"/>
</dbReference>
<dbReference type="PROSITE" id="PS51352">
    <property type="entry name" value="THIOREDOXIN_2"/>
    <property type="match status" value="1"/>
</dbReference>
<evidence type="ECO:0000256" key="6">
    <source>
        <dbReference type="ARBA" id="ARBA00022692"/>
    </source>
</evidence>
<keyword evidence="12 18" id="KW-0520">NAD</keyword>
<evidence type="ECO:0000256" key="8">
    <source>
        <dbReference type="ARBA" id="ARBA00022748"/>
    </source>
</evidence>
<dbReference type="GO" id="GO:0047134">
    <property type="term" value="F:protein-disulfide reductase [NAD(P)H] activity"/>
    <property type="evidence" value="ECO:0007669"/>
    <property type="project" value="UniProtKB-UniRule"/>
</dbReference>
<evidence type="ECO:0000256" key="11">
    <source>
        <dbReference type="ARBA" id="ARBA00023002"/>
    </source>
</evidence>
<dbReference type="InterPro" id="IPR022910">
    <property type="entry name" value="Thiol_diS_interchange_DbsD"/>
</dbReference>
<dbReference type="GO" id="GO:0009055">
    <property type="term" value="F:electron transfer activity"/>
    <property type="evidence" value="ECO:0007669"/>
    <property type="project" value="UniProtKB-UniRule"/>
</dbReference>
<feature type="transmembrane region" description="Helical" evidence="18">
    <location>
        <begin position="366"/>
        <end position="390"/>
    </location>
</feature>
<dbReference type="NCBIfam" id="NF001419">
    <property type="entry name" value="PRK00293.1"/>
    <property type="match status" value="1"/>
</dbReference>
<reference evidence="20 21" key="1">
    <citation type="submission" date="2018-05" db="EMBL/GenBank/DDBJ databases">
        <title>Freshwater and sediment microbial communities from various areas in North America, analyzing microbe dynamics in response to fracking.</title>
        <authorList>
            <person name="Lamendella R."/>
        </authorList>
    </citation>
    <scope>NUCLEOTIDE SEQUENCE [LARGE SCALE GENOMIC DNA]</scope>
    <source>
        <strain evidence="20 21">125B1</strain>
    </source>
</reference>
<keyword evidence="3 18" id="KW-0813">Transport</keyword>
<keyword evidence="13 18" id="KW-0472">Membrane</keyword>
<evidence type="ECO:0000256" key="1">
    <source>
        <dbReference type="ARBA" id="ARBA00004429"/>
    </source>
</evidence>
<feature type="transmembrane region" description="Helical" evidence="18">
    <location>
        <begin position="328"/>
        <end position="354"/>
    </location>
</feature>
<feature type="transmembrane region" description="Helical" evidence="18">
    <location>
        <begin position="452"/>
        <end position="471"/>
    </location>
</feature>
<dbReference type="InterPro" id="IPR035671">
    <property type="entry name" value="DsbD_gamma"/>
</dbReference>
<dbReference type="PANTHER" id="PTHR32234:SF0">
    <property type="entry name" value="THIOL:DISULFIDE INTERCHANGE PROTEIN DSBD"/>
    <property type="match status" value="1"/>
</dbReference>
<evidence type="ECO:0000256" key="3">
    <source>
        <dbReference type="ARBA" id="ARBA00022448"/>
    </source>
</evidence>
<dbReference type="Gene3D" id="2.60.40.1250">
    <property type="entry name" value="Thiol:disulfide interchange protein DsbD, N-terminal domain"/>
    <property type="match status" value="1"/>
</dbReference>
<dbReference type="InterPro" id="IPR028250">
    <property type="entry name" value="DsbDN"/>
</dbReference>
<dbReference type="InterPro" id="IPR017937">
    <property type="entry name" value="Thioredoxin_CS"/>
</dbReference>
<dbReference type="InterPro" id="IPR003834">
    <property type="entry name" value="Cyt_c_assmbl_TM_dom"/>
</dbReference>
<comment type="catalytic activity">
    <reaction evidence="16 18">
        <text>[protein]-dithiol + NAD(+) = [protein]-disulfide + NADH + H(+)</text>
        <dbReference type="Rhea" id="RHEA:18749"/>
        <dbReference type="Rhea" id="RHEA-COMP:10593"/>
        <dbReference type="Rhea" id="RHEA-COMP:10594"/>
        <dbReference type="ChEBI" id="CHEBI:15378"/>
        <dbReference type="ChEBI" id="CHEBI:29950"/>
        <dbReference type="ChEBI" id="CHEBI:50058"/>
        <dbReference type="ChEBI" id="CHEBI:57540"/>
        <dbReference type="ChEBI" id="CHEBI:57945"/>
        <dbReference type="EC" id="1.8.1.8"/>
    </reaction>
</comment>
<feature type="signal peptide" evidence="18">
    <location>
        <begin position="1"/>
        <end position="27"/>
    </location>
</feature>
<feature type="transmembrane region" description="Helical" evidence="18">
    <location>
        <begin position="244"/>
        <end position="269"/>
    </location>
</feature>
<keyword evidence="8 18" id="KW-0201">Cytochrome c-type biogenesis</keyword>
<dbReference type="Gene3D" id="3.40.30.10">
    <property type="entry name" value="Glutaredoxin"/>
    <property type="match status" value="1"/>
</dbReference>
<evidence type="ECO:0000256" key="10">
    <source>
        <dbReference type="ARBA" id="ARBA00022989"/>
    </source>
</evidence>